<keyword evidence="2" id="KW-1185">Reference proteome</keyword>
<evidence type="ECO:0000313" key="1">
    <source>
        <dbReference type="EMBL" id="KAJ0404599.1"/>
    </source>
</evidence>
<dbReference type="EMBL" id="JAKCXM010000060">
    <property type="protein sequence ID" value="KAJ0404599.1"/>
    <property type="molecule type" value="Genomic_DNA"/>
</dbReference>
<comment type="caution">
    <text evidence="1">The sequence shown here is derived from an EMBL/GenBank/DDBJ whole genome shotgun (WGS) entry which is preliminary data.</text>
</comment>
<proteinExistence type="predicted"/>
<accession>A0AAD5QCN3</accession>
<dbReference type="AlphaFoldDB" id="A0AAD5QCN3"/>
<reference evidence="1" key="1">
    <citation type="submission" date="2021-12" db="EMBL/GenBank/DDBJ databases">
        <title>Prjna785345.</title>
        <authorList>
            <person name="Rujirawat T."/>
            <person name="Krajaejun T."/>
        </authorList>
    </citation>
    <scope>NUCLEOTIDE SEQUENCE</scope>
    <source>
        <strain evidence="1">Pi057C3</strain>
    </source>
</reference>
<dbReference type="Proteomes" id="UP001209570">
    <property type="component" value="Unassembled WGS sequence"/>
</dbReference>
<gene>
    <name evidence="1" type="ORF">P43SY_005557</name>
</gene>
<protein>
    <submittedName>
        <fullName evidence="1">Uncharacterized protein</fullName>
    </submittedName>
</protein>
<name>A0AAD5QCN3_PYTIN</name>
<sequence length="134" mass="15660">MSTALARALEDEVLQLYERAPDKHTALEKQRLYSRVGQFLLTALDQQQARHWWCRFPTLMTFMMRMLELHPGPDSVRLFFERMAQQLALCTKCVDIYHSALPSVRMELEEEFTQASVKEFLHKLASKQPMSATL</sequence>
<evidence type="ECO:0000313" key="2">
    <source>
        <dbReference type="Proteomes" id="UP001209570"/>
    </source>
</evidence>
<organism evidence="1 2">
    <name type="scientific">Pythium insidiosum</name>
    <name type="common">Pythiosis disease agent</name>
    <dbReference type="NCBI Taxonomy" id="114742"/>
    <lineage>
        <taxon>Eukaryota</taxon>
        <taxon>Sar</taxon>
        <taxon>Stramenopiles</taxon>
        <taxon>Oomycota</taxon>
        <taxon>Peronosporomycetes</taxon>
        <taxon>Pythiales</taxon>
        <taxon>Pythiaceae</taxon>
        <taxon>Pythium</taxon>
    </lineage>
</organism>